<protein>
    <recommendedName>
        <fullName evidence="3">Rubrerythrin</fullName>
    </recommendedName>
</protein>
<keyword evidence="2" id="KW-1185">Reference proteome</keyword>
<accession>A6UP09</accession>
<dbReference type="Gene3D" id="2.20.28.10">
    <property type="match status" value="1"/>
</dbReference>
<dbReference type="EMBL" id="CP000742">
    <property type="protein sequence ID" value="ABR54231.1"/>
    <property type="molecule type" value="Genomic_DNA"/>
</dbReference>
<name>A6UP09_METVS</name>
<evidence type="ECO:0008006" key="3">
    <source>
        <dbReference type="Google" id="ProtNLM"/>
    </source>
</evidence>
<evidence type="ECO:0000313" key="2">
    <source>
        <dbReference type="Proteomes" id="UP000001107"/>
    </source>
</evidence>
<dbReference type="eggNOG" id="arCOG07636">
    <property type="taxonomic scope" value="Archaea"/>
</dbReference>
<dbReference type="SUPFAM" id="SSF57802">
    <property type="entry name" value="Rubredoxin-like"/>
    <property type="match status" value="1"/>
</dbReference>
<dbReference type="STRING" id="406327.Mevan_0322"/>
<dbReference type="HOGENOM" id="CLU_3163125_0_0_2"/>
<dbReference type="Proteomes" id="UP000001107">
    <property type="component" value="Chromosome"/>
</dbReference>
<dbReference type="AlphaFoldDB" id="A6UP09"/>
<evidence type="ECO:0000313" key="1">
    <source>
        <dbReference type="EMBL" id="ABR54231.1"/>
    </source>
</evidence>
<proteinExistence type="predicted"/>
<sequence length="51" mass="6043">MGENMDKKFFECKVCKDIHYGKNWPNPCPTCLTKNSYIEIKVEDAFKKLEK</sequence>
<organism evidence="1 2">
    <name type="scientific">Methanococcus vannielii (strain ATCC 35089 / DSM 1224 / JCM 13029 / OCM 148 / SB)</name>
    <dbReference type="NCBI Taxonomy" id="406327"/>
    <lineage>
        <taxon>Archaea</taxon>
        <taxon>Methanobacteriati</taxon>
        <taxon>Methanobacteriota</taxon>
        <taxon>Methanomada group</taxon>
        <taxon>Methanococci</taxon>
        <taxon>Methanococcales</taxon>
        <taxon>Methanococcaceae</taxon>
        <taxon>Methanococcus</taxon>
    </lineage>
</organism>
<dbReference type="KEGG" id="mvn:Mevan_0322"/>
<gene>
    <name evidence="1" type="ordered locus">Mevan_0322</name>
</gene>
<reference evidence="1" key="1">
    <citation type="submission" date="2007-06" db="EMBL/GenBank/DDBJ databases">
        <title>Complete sequence of Methanococcus vannielii SB.</title>
        <authorList>
            <consortium name="US DOE Joint Genome Institute"/>
            <person name="Copeland A."/>
            <person name="Lucas S."/>
            <person name="Lapidus A."/>
            <person name="Barry K."/>
            <person name="Glavina del Rio T."/>
            <person name="Dalin E."/>
            <person name="Tice H."/>
            <person name="Pitluck S."/>
            <person name="Chain P."/>
            <person name="Malfatti S."/>
            <person name="Shin M."/>
            <person name="Vergez L."/>
            <person name="Schmutz J."/>
            <person name="Larimer F."/>
            <person name="Land M."/>
            <person name="Hauser L."/>
            <person name="Kyrpides N."/>
            <person name="Anderson I."/>
            <person name="Sieprawska-Lupa M."/>
            <person name="Whitman W.B."/>
            <person name="Richardson P."/>
        </authorList>
    </citation>
    <scope>NUCLEOTIDE SEQUENCE [LARGE SCALE GENOMIC DNA]</scope>
    <source>
        <strain evidence="1">SB</strain>
    </source>
</reference>